<dbReference type="Pfam" id="PF03478">
    <property type="entry name" value="Beta-prop_KIB1-4"/>
    <property type="match status" value="1"/>
</dbReference>
<gene>
    <name evidence="2" type="ORF">U9M48_040761</name>
</gene>
<protein>
    <recommendedName>
        <fullName evidence="1">KIB1-4 beta-propeller domain-containing protein</fullName>
    </recommendedName>
</protein>
<sequence length="379" mass="42294">MEADDVRNKTNFSEQMKQFPLSMLTVEHGSKKRLLFDVSSRKIHGVSSSVFPDATCAFENGGWLLMIQDNSQGQQTVFLVHPNSGRQLHLPPVLCPRDRGVFVFYVNSHGTPLVVARIEIWSFVPTDHIACPGDGYWSVYTHDGVDLGGSSSGVPPEPTCIVDVALSGTQAVCLDLSGEVLMFDVTEMTWRRRRMGRTASPAGPTGIRRDGCFLVAAASGGEVVLVSRSHTAADGVAFKFFKLDMEALEWSLLDDQELDDTSWFLCKGHSFRAKEAGKRKVYTFGRPKHCIGSVEATTASCFSSVFRHEIFKSITNIYAYDLDNGTVDMVIPASVVTELWKRRNRLVFDGSAMNMRDFARKVRVEAELWSHRLKIAERW</sequence>
<proteinExistence type="predicted"/>
<evidence type="ECO:0000313" key="2">
    <source>
        <dbReference type="EMBL" id="WVZ94935.1"/>
    </source>
</evidence>
<organism evidence="2 3">
    <name type="scientific">Paspalum notatum var. saurae</name>
    <dbReference type="NCBI Taxonomy" id="547442"/>
    <lineage>
        <taxon>Eukaryota</taxon>
        <taxon>Viridiplantae</taxon>
        <taxon>Streptophyta</taxon>
        <taxon>Embryophyta</taxon>
        <taxon>Tracheophyta</taxon>
        <taxon>Spermatophyta</taxon>
        <taxon>Magnoliopsida</taxon>
        <taxon>Liliopsida</taxon>
        <taxon>Poales</taxon>
        <taxon>Poaceae</taxon>
        <taxon>PACMAD clade</taxon>
        <taxon>Panicoideae</taxon>
        <taxon>Andropogonodae</taxon>
        <taxon>Paspaleae</taxon>
        <taxon>Paspalinae</taxon>
        <taxon>Paspalum</taxon>
    </lineage>
</organism>
<dbReference type="AlphaFoldDB" id="A0AAQ3UMH3"/>
<dbReference type="Proteomes" id="UP001341281">
    <property type="component" value="Chromosome 09"/>
</dbReference>
<evidence type="ECO:0000259" key="1">
    <source>
        <dbReference type="Pfam" id="PF03478"/>
    </source>
</evidence>
<dbReference type="PANTHER" id="PTHR33127:SF53">
    <property type="entry name" value="OS06G0702200 PROTEIN"/>
    <property type="match status" value="1"/>
</dbReference>
<dbReference type="PANTHER" id="PTHR33127">
    <property type="entry name" value="TRANSMEMBRANE PROTEIN"/>
    <property type="match status" value="1"/>
</dbReference>
<evidence type="ECO:0000313" key="3">
    <source>
        <dbReference type="Proteomes" id="UP001341281"/>
    </source>
</evidence>
<reference evidence="2 3" key="1">
    <citation type="submission" date="2024-02" db="EMBL/GenBank/DDBJ databases">
        <title>High-quality chromosome-scale genome assembly of Pensacola bahiagrass (Paspalum notatum Flugge var. saurae).</title>
        <authorList>
            <person name="Vega J.M."/>
            <person name="Podio M."/>
            <person name="Orjuela J."/>
            <person name="Siena L.A."/>
            <person name="Pessino S.C."/>
            <person name="Combes M.C."/>
            <person name="Mariac C."/>
            <person name="Albertini E."/>
            <person name="Pupilli F."/>
            <person name="Ortiz J.P.A."/>
            <person name="Leblanc O."/>
        </authorList>
    </citation>
    <scope>NUCLEOTIDE SEQUENCE [LARGE SCALE GENOMIC DNA]</scope>
    <source>
        <strain evidence="2">R1</strain>
        <tissue evidence="2">Leaf</tissue>
    </source>
</reference>
<accession>A0AAQ3UMH3</accession>
<name>A0AAQ3UMH3_PASNO</name>
<keyword evidence="3" id="KW-1185">Reference proteome</keyword>
<dbReference type="EMBL" id="CP144753">
    <property type="protein sequence ID" value="WVZ94935.1"/>
    <property type="molecule type" value="Genomic_DNA"/>
</dbReference>
<feature type="non-terminal residue" evidence="2">
    <location>
        <position position="379"/>
    </location>
</feature>
<dbReference type="InterPro" id="IPR005174">
    <property type="entry name" value="KIB1-4_b-propeller"/>
</dbReference>
<feature type="domain" description="KIB1-4 beta-propeller" evidence="1">
    <location>
        <begin position="35"/>
        <end position="275"/>
    </location>
</feature>
<dbReference type="SUPFAM" id="SSF69322">
    <property type="entry name" value="Tricorn protease domain 2"/>
    <property type="match status" value="1"/>
</dbReference>